<dbReference type="OrthoDB" id="7362327at2"/>
<evidence type="ECO:0000313" key="2">
    <source>
        <dbReference type="EMBL" id="TYR34052.1"/>
    </source>
</evidence>
<feature type="transmembrane region" description="Helical" evidence="1">
    <location>
        <begin position="36"/>
        <end position="55"/>
    </location>
</feature>
<evidence type="ECO:0000256" key="1">
    <source>
        <dbReference type="SAM" id="Phobius"/>
    </source>
</evidence>
<organism evidence="2 3">
    <name type="scientific">Neoaquamicrobium microcysteis</name>
    <dbReference type="NCBI Taxonomy" id="2682781"/>
    <lineage>
        <taxon>Bacteria</taxon>
        <taxon>Pseudomonadati</taxon>
        <taxon>Pseudomonadota</taxon>
        <taxon>Alphaproteobacteria</taxon>
        <taxon>Hyphomicrobiales</taxon>
        <taxon>Phyllobacteriaceae</taxon>
        <taxon>Neoaquamicrobium</taxon>
    </lineage>
</organism>
<proteinExistence type="predicted"/>
<name>A0A5D4H188_9HYPH</name>
<dbReference type="Proteomes" id="UP000323258">
    <property type="component" value="Unassembled WGS sequence"/>
</dbReference>
<dbReference type="EMBL" id="VSZS01000057">
    <property type="protein sequence ID" value="TYR34052.1"/>
    <property type="molecule type" value="Genomic_DNA"/>
</dbReference>
<keyword evidence="3" id="KW-1185">Reference proteome</keyword>
<sequence>MKGGEDFFRPLWIRALIVAACAGWAVLEWINGQTGWAMMAGAATAYGVWSFLIAYEPPKQD</sequence>
<protein>
    <submittedName>
        <fullName evidence="2">DUF3329 domain-containing protein</fullName>
    </submittedName>
</protein>
<gene>
    <name evidence="2" type="ORF">FY036_06055</name>
</gene>
<keyword evidence="1" id="KW-1133">Transmembrane helix</keyword>
<keyword evidence="1" id="KW-0812">Transmembrane</keyword>
<dbReference type="RefSeq" id="WP_148913814.1">
    <property type="nucleotide sequence ID" value="NZ_VSZS01000057.1"/>
</dbReference>
<accession>A0A5D4H188</accession>
<reference evidence="2 3" key="1">
    <citation type="submission" date="2019-08" db="EMBL/GenBank/DDBJ databases">
        <authorList>
            <person name="Seo Y.L."/>
        </authorList>
    </citation>
    <scope>NUCLEOTIDE SEQUENCE [LARGE SCALE GENOMIC DNA]</scope>
    <source>
        <strain evidence="2 3">MaA-C15</strain>
    </source>
</reference>
<reference evidence="2 3" key="2">
    <citation type="submission" date="2019-09" db="EMBL/GenBank/DDBJ databases">
        <title>Mesorhizobium sp. MaA-C15 isolated from Microcystis aeruginosa.</title>
        <authorList>
            <person name="Jeong S.E."/>
            <person name="Jin H.M."/>
            <person name="Jeon C.O."/>
        </authorList>
    </citation>
    <scope>NUCLEOTIDE SEQUENCE [LARGE SCALE GENOMIC DNA]</scope>
    <source>
        <strain evidence="2 3">MaA-C15</strain>
    </source>
</reference>
<comment type="caution">
    <text evidence="2">The sequence shown here is derived from an EMBL/GenBank/DDBJ whole genome shotgun (WGS) entry which is preliminary data.</text>
</comment>
<evidence type="ECO:0000313" key="3">
    <source>
        <dbReference type="Proteomes" id="UP000323258"/>
    </source>
</evidence>
<keyword evidence="1" id="KW-0472">Membrane</keyword>
<dbReference type="AlphaFoldDB" id="A0A5D4H188"/>
<feature type="transmembrane region" description="Helical" evidence="1">
    <location>
        <begin position="12"/>
        <end position="30"/>
    </location>
</feature>